<evidence type="ECO:0000313" key="1">
    <source>
        <dbReference type="EMBL" id="TYA74030.1"/>
    </source>
</evidence>
<organism evidence="1 2">
    <name type="scientific">Seonamhaeicola marinus</name>
    <dbReference type="NCBI Taxonomy" id="1912246"/>
    <lineage>
        <taxon>Bacteria</taxon>
        <taxon>Pseudomonadati</taxon>
        <taxon>Bacteroidota</taxon>
        <taxon>Flavobacteriia</taxon>
        <taxon>Flavobacteriales</taxon>
        <taxon>Flavobacteriaceae</taxon>
    </lineage>
</organism>
<dbReference type="OrthoDB" id="1356646at2"/>
<evidence type="ECO:0000313" key="2">
    <source>
        <dbReference type="Proteomes" id="UP000323930"/>
    </source>
</evidence>
<dbReference type="AlphaFoldDB" id="A0A5D0HSS7"/>
<gene>
    <name evidence="1" type="ORF">FUA24_11835</name>
</gene>
<name>A0A5D0HSS7_9FLAO</name>
<dbReference type="Proteomes" id="UP000323930">
    <property type="component" value="Unassembled WGS sequence"/>
</dbReference>
<accession>A0A5D0HSS7</accession>
<keyword evidence="2" id="KW-1185">Reference proteome</keyword>
<dbReference type="EMBL" id="VSDQ01000679">
    <property type="protein sequence ID" value="TYA74030.1"/>
    <property type="molecule type" value="Genomic_DNA"/>
</dbReference>
<dbReference type="RefSeq" id="WP_148542526.1">
    <property type="nucleotide sequence ID" value="NZ_VSDQ01000679.1"/>
</dbReference>
<comment type="caution">
    <text evidence="1">The sequence shown here is derived from an EMBL/GenBank/DDBJ whole genome shotgun (WGS) entry which is preliminary data.</text>
</comment>
<reference evidence="1 2" key="1">
    <citation type="submission" date="2019-08" db="EMBL/GenBank/DDBJ databases">
        <title>Seonamhaeicola sediminis sp. nov., isolated from marine sediment.</title>
        <authorList>
            <person name="Cao W.R."/>
        </authorList>
    </citation>
    <scope>NUCLEOTIDE SEQUENCE [LARGE SCALE GENOMIC DNA]</scope>
    <source>
        <strain evidence="1 2">B011</strain>
    </source>
</reference>
<proteinExistence type="predicted"/>
<sequence>MFGLFKRKPQELPKFEEIRTSEFGNKYFGRAKPWDWLNEEMIHVFDPSTAKWITMDPWFQQIYLAAEGKMTLLEFAINIAKMYSKRQGIPEGLDTMLLAYFRQLHNDMKLLKLSLQPFELEKNHKLTMSEYGKLKENN</sequence>
<protein>
    <submittedName>
        <fullName evidence="1">Uncharacterized protein</fullName>
    </submittedName>
</protein>